<dbReference type="eggNOG" id="KOG1022">
    <property type="taxonomic scope" value="Eukaryota"/>
</dbReference>
<evidence type="ECO:0000259" key="6">
    <source>
        <dbReference type="Pfam" id="PF09258"/>
    </source>
</evidence>
<dbReference type="InterPro" id="IPR029044">
    <property type="entry name" value="Nucleotide-diphossugar_trans"/>
</dbReference>
<evidence type="ECO:0000256" key="3">
    <source>
        <dbReference type="ARBA" id="ARBA00023136"/>
    </source>
</evidence>
<dbReference type="InterPro" id="IPR004263">
    <property type="entry name" value="Exostosin"/>
</dbReference>
<feature type="chain" id="PRO_5044234116" description="Glycosyl transferase 64 domain-containing protein" evidence="5">
    <location>
        <begin position="20"/>
        <end position="401"/>
    </location>
</feature>
<dbReference type="InterPro" id="IPR015338">
    <property type="entry name" value="GT64_dom"/>
</dbReference>
<dbReference type="RefSeq" id="XP_005762855.1">
    <property type="nucleotide sequence ID" value="XM_005762798.1"/>
</dbReference>
<dbReference type="SUPFAM" id="SSF53448">
    <property type="entry name" value="Nucleotide-diphospho-sugar transferases"/>
    <property type="match status" value="1"/>
</dbReference>
<dbReference type="PaxDb" id="2903-EOD10426"/>
<comment type="subcellular location">
    <subcellularLocation>
        <location evidence="1">Membrane</location>
    </subcellularLocation>
</comment>
<evidence type="ECO:0000313" key="7">
    <source>
        <dbReference type="EnsemblProtists" id="EOD10426"/>
    </source>
</evidence>
<name>A0A0D3IGP1_EMIH1</name>
<dbReference type="Proteomes" id="UP000013827">
    <property type="component" value="Unassembled WGS sequence"/>
</dbReference>
<dbReference type="Gene3D" id="3.90.550.10">
    <property type="entry name" value="Spore Coat Polysaccharide Biosynthesis Protein SpsA, Chain A"/>
    <property type="match status" value="1"/>
</dbReference>
<evidence type="ECO:0000256" key="1">
    <source>
        <dbReference type="ARBA" id="ARBA00004370"/>
    </source>
</evidence>
<evidence type="ECO:0000256" key="5">
    <source>
        <dbReference type="SAM" id="SignalP"/>
    </source>
</evidence>
<dbReference type="HOGENOM" id="CLU_687805_0_0_1"/>
<protein>
    <recommendedName>
        <fullName evidence="6">Glycosyl transferase 64 domain-containing protein</fullName>
    </recommendedName>
</protein>
<dbReference type="OMA" id="HRRYLTI"/>
<keyword evidence="4" id="KW-1015">Disulfide bond</keyword>
<sequence length="401" mass="43909">MRPSLLILLASAAVPRSLGQSLSLRAAAAAQRHARHQPGGGHPPDERVTAVLNTFKRPDMLRRAVEHYTQCDVVDAVRVVWTEGGTPPATDGWRIGGAAGVDGAPRVQFDVLPDSLNSRFTPLPALRTRAIFAVDDDVEASCDDLALALEAWRNAERTLVGFYPRLHVWRRGRLQYHSWWYVWWHGEYSIVLTKAALLHKDYLEAYTRQMPQPVRDYVDRHMNCEDVAMQFLVANVSGRPPLFVRSSLGDLGVVGGISTRGGHMVERSDCLNDIHALFAGSDAAVVTARAKREVPLVASHLVVGRAGSWLSNQPATWYEFLASDLPIPIPAQIVLALLLAAALLRLVYECCCGSLRLGPPRKASSSAAASWMPVRQSSPEEWCSDPASLLPASGAVRLHVS</sequence>
<dbReference type="KEGG" id="ehx:EMIHUDRAFT_358168"/>
<keyword evidence="2" id="KW-0808">Transferase</keyword>
<reference evidence="7" key="2">
    <citation type="submission" date="2024-10" db="UniProtKB">
        <authorList>
            <consortium name="EnsemblProtists"/>
        </authorList>
    </citation>
    <scope>IDENTIFICATION</scope>
</reference>
<keyword evidence="3" id="KW-0472">Membrane</keyword>
<dbReference type="EnsemblProtists" id="EOD10426">
    <property type="protein sequence ID" value="EOD10426"/>
    <property type="gene ID" value="EMIHUDRAFT_358168"/>
</dbReference>
<dbReference type="GO" id="GO:0016757">
    <property type="term" value="F:glycosyltransferase activity"/>
    <property type="evidence" value="ECO:0007669"/>
    <property type="project" value="InterPro"/>
</dbReference>
<dbReference type="GeneID" id="17256629"/>
<keyword evidence="5" id="KW-0732">Signal</keyword>
<dbReference type="GO" id="GO:0016020">
    <property type="term" value="C:membrane"/>
    <property type="evidence" value="ECO:0007669"/>
    <property type="project" value="UniProtKB-SubCell"/>
</dbReference>
<accession>A0A0D3IGP1</accession>
<dbReference type="PANTHER" id="PTHR48261">
    <property type="entry name" value="ACETYLGLUCOSAMINYLTRANSFERASE"/>
    <property type="match status" value="1"/>
</dbReference>
<keyword evidence="8" id="KW-1185">Reference proteome</keyword>
<dbReference type="STRING" id="2903.R1DI09"/>
<organism evidence="7 8">
    <name type="scientific">Emiliania huxleyi (strain CCMP1516)</name>
    <dbReference type="NCBI Taxonomy" id="280463"/>
    <lineage>
        <taxon>Eukaryota</taxon>
        <taxon>Haptista</taxon>
        <taxon>Haptophyta</taxon>
        <taxon>Prymnesiophyceae</taxon>
        <taxon>Isochrysidales</taxon>
        <taxon>Noelaerhabdaceae</taxon>
        <taxon>Emiliania</taxon>
    </lineage>
</organism>
<proteinExistence type="predicted"/>
<feature type="domain" description="Glycosyl transferase 64" evidence="6">
    <location>
        <begin position="49"/>
        <end position="279"/>
    </location>
</feature>
<evidence type="ECO:0000256" key="4">
    <source>
        <dbReference type="ARBA" id="ARBA00023157"/>
    </source>
</evidence>
<evidence type="ECO:0000256" key="2">
    <source>
        <dbReference type="ARBA" id="ARBA00022679"/>
    </source>
</evidence>
<evidence type="ECO:0000313" key="8">
    <source>
        <dbReference type="Proteomes" id="UP000013827"/>
    </source>
</evidence>
<dbReference type="AlphaFoldDB" id="A0A0D3IGP1"/>
<feature type="signal peptide" evidence="5">
    <location>
        <begin position="1"/>
        <end position="19"/>
    </location>
</feature>
<dbReference type="Pfam" id="PF09258">
    <property type="entry name" value="Glyco_transf_64"/>
    <property type="match status" value="1"/>
</dbReference>
<reference evidence="8" key="1">
    <citation type="journal article" date="2013" name="Nature">
        <title>Pan genome of the phytoplankton Emiliania underpins its global distribution.</title>
        <authorList>
            <person name="Read B.A."/>
            <person name="Kegel J."/>
            <person name="Klute M.J."/>
            <person name="Kuo A."/>
            <person name="Lefebvre S.C."/>
            <person name="Maumus F."/>
            <person name="Mayer C."/>
            <person name="Miller J."/>
            <person name="Monier A."/>
            <person name="Salamov A."/>
            <person name="Young J."/>
            <person name="Aguilar M."/>
            <person name="Claverie J.M."/>
            <person name="Frickenhaus S."/>
            <person name="Gonzalez K."/>
            <person name="Herman E.K."/>
            <person name="Lin Y.C."/>
            <person name="Napier J."/>
            <person name="Ogata H."/>
            <person name="Sarno A.F."/>
            <person name="Shmutz J."/>
            <person name="Schroeder D."/>
            <person name="de Vargas C."/>
            <person name="Verret F."/>
            <person name="von Dassow P."/>
            <person name="Valentin K."/>
            <person name="Van de Peer Y."/>
            <person name="Wheeler G."/>
            <person name="Dacks J.B."/>
            <person name="Delwiche C.F."/>
            <person name="Dyhrman S.T."/>
            <person name="Glockner G."/>
            <person name="John U."/>
            <person name="Richards T."/>
            <person name="Worden A.Z."/>
            <person name="Zhang X."/>
            <person name="Grigoriev I.V."/>
            <person name="Allen A.E."/>
            <person name="Bidle K."/>
            <person name="Borodovsky M."/>
            <person name="Bowler C."/>
            <person name="Brownlee C."/>
            <person name="Cock J.M."/>
            <person name="Elias M."/>
            <person name="Gladyshev V.N."/>
            <person name="Groth M."/>
            <person name="Guda C."/>
            <person name="Hadaegh A."/>
            <person name="Iglesias-Rodriguez M.D."/>
            <person name="Jenkins J."/>
            <person name="Jones B.M."/>
            <person name="Lawson T."/>
            <person name="Leese F."/>
            <person name="Lindquist E."/>
            <person name="Lobanov A."/>
            <person name="Lomsadze A."/>
            <person name="Malik S.B."/>
            <person name="Marsh M.E."/>
            <person name="Mackinder L."/>
            <person name="Mock T."/>
            <person name="Mueller-Roeber B."/>
            <person name="Pagarete A."/>
            <person name="Parker M."/>
            <person name="Probert I."/>
            <person name="Quesneville H."/>
            <person name="Raines C."/>
            <person name="Rensing S.A."/>
            <person name="Riano-Pachon D.M."/>
            <person name="Richier S."/>
            <person name="Rokitta S."/>
            <person name="Shiraiwa Y."/>
            <person name="Soanes D.M."/>
            <person name="van der Giezen M."/>
            <person name="Wahlund T.M."/>
            <person name="Williams B."/>
            <person name="Wilson W."/>
            <person name="Wolfe G."/>
            <person name="Wurch L.L."/>
        </authorList>
    </citation>
    <scope>NUCLEOTIDE SEQUENCE</scope>
</reference>
<dbReference type="PANTHER" id="PTHR48261:SF2">
    <property type="entry name" value="ACETYLGLUCOSAMINYLTRANSFERASE"/>
    <property type="match status" value="1"/>
</dbReference>